<dbReference type="Proteomes" id="UP000299102">
    <property type="component" value="Unassembled WGS sequence"/>
</dbReference>
<accession>A0A4C1VA48</accession>
<proteinExistence type="predicted"/>
<dbReference type="AlphaFoldDB" id="A0A4C1VA48"/>
<gene>
    <name evidence="1" type="primary">Gtf2ird2</name>
    <name evidence="1" type="ORF">EVAR_19503_1</name>
</gene>
<dbReference type="EMBL" id="BGZK01000301">
    <property type="protein sequence ID" value="GBP35282.1"/>
    <property type="molecule type" value="Genomic_DNA"/>
</dbReference>
<protein>
    <submittedName>
        <fullName evidence="1">General transcription factor II-I repeat domain-containing protein 2</fullName>
    </submittedName>
</protein>
<reference evidence="1 2" key="1">
    <citation type="journal article" date="2019" name="Commun. Biol.">
        <title>The bagworm genome reveals a unique fibroin gene that provides high tensile strength.</title>
        <authorList>
            <person name="Kono N."/>
            <person name="Nakamura H."/>
            <person name="Ohtoshi R."/>
            <person name="Tomita M."/>
            <person name="Numata K."/>
            <person name="Arakawa K."/>
        </authorList>
    </citation>
    <scope>NUCLEOTIDE SEQUENCE [LARGE SCALE GENOMIC DNA]</scope>
</reference>
<evidence type="ECO:0000313" key="2">
    <source>
        <dbReference type="Proteomes" id="UP000299102"/>
    </source>
</evidence>
<sequence>MARFESFSIALEESTDLSDTAQLAIFIRGVDKEFTVTAQHAEELKLLSKQFSKRFRDFKNMEDCFNRIWCMRRSCTPTATYEARDVTKKSDHLKMLSIILPTYRKKFVLQVQEIRGAGLRDDS</sequence>
<evidence type="ECO:0000313" key="1">
    <source>
        <dbReference type="EMBL" id="GBP35282.1"/>
    </source>
</evidence>
<name>A0A4C1VA48_EUMVA</name>
<organism evidence="1 2">
    <name type="scientific">Eumeta variegata</name>
    <name type="common">Bagworm moth</name>
    <name type="synonym">Eumeta japonica</name>
    <dbReference type="NCBI Taxonomy" id="151549"/>
    <lineage>
        <taxon>Eukaryota</taxon>
        <taxon>Metazoa</taxon>
        <taxon>Ecdysozoa</taxon>
        <taxon>Arthropoda</taxon>
        <taxon>Hexapoda</taxon>
        <taxon>Insecta</taxon>
        <taxon>Pterygota</taxon>
        <taxon>Neoptera</taxon>
        <taxon>Endopterygota</taxon>
        <taxon>Lepidoptera</taxon>
        <taxon>Glossata</taxon>
        <taxon>Ditrysia</taxon>
        <taxon>Tineoidea</taxon>
        <taxon>Psychidae</taxon>
        <taxon>Oiketicinae</taxon>
        <taxon>Eumeta</taxon>
    </lineage>
</organism>
<comment type="caution">
    <text evidence="1">The sequence shown here is derived from an EMBL/GenBank/DDBJ whole genome shotgun (WGS) entry which is preliminary data.</text>
</comment>
<keyword evidence="2" id="KW-1185">Reference proteome</keyword>
<dbReference type="OrthoDB" id="1101576at2759"/>